<protein>
    <submittedName>
        <fullName evidence="1">Uncharacterized protein</fullName>
    </submittedName>
</protein>
<reference evidence="1 2" key="1">
    <citation type="journal article" date="2009" name="Infect. Immun.">
        <title>Comparative genomics reveal extensive transposon-mediated genomic plasticity and diversity among potential effector proteins within the genus Coxiella.</title>
        <authorList>
            <person name="Beare P.A."/>
            <person name="Unsworth N."/>
            <person name="Andoh M."/>
            <person name="Voth D.E."/>
            <person name="Omsland A."/>
            <person name="Gilk S.D."/>
            <person name="Williams K.P."/>
            <person name="Sobral B.W."/>
            <person name="Kupko J.J.III."/>
            <person name="Porcella S.F."/>
            <person name="Samuel J.E."/>
            <person name="Heinzen R.A."/>
        </authorList>
    </citation>
    <scope>NUCLEOTIDE SEQUENCE [LARGE SCALE GENOMIC DNA]</scope>
    <source>
        <strain evidence="1 2">Dugway 5J108-111</strain>
    </source>
</reference>
<dbReference type="Proteomes" id="UP000008555">
    <property type="component" value="Chromosome"/>
</dbReference>
<accession>B5XHN3</accession>
<dbReference type="KEGG" id="cbd:CBUD_0146a"/>
<dbReference type="RefSeq" id="WP_010957334.1">
    <property type="nucleotide sequence ID" value="NC_009727.1"/>
</dbReference>
<dbReference type="HOGENOM" id="CLU_3288226_0_0_6"/>
<dbReference type="EMBL" id="CP000733">
    <property type="protein sequence ID" value="ACI23063.1"/>
    <property type="molecule type" value="Genomic_DNA"/>
</dbReference>
<sequence length="40" mass="4576">MTSHLRTREIAVSLTLPFLSRESIESYRVLRGIEKGNEVS</sequence>
<evidence type="ECO:0000313" key="1">
    <source>
        <dbReference type="EMBL" id="ACI23063.1"/>
    </source>
</evidence>
<dbReference type="AlphaFoldDB" id="B5XHN3"/>
<organism evidence="1 2">
    <name type="scientific">Coxiella burnetii (strain Dugway 5J108-111)</name>
    <dbReference type="NCBI Taxonomy" id="434922"/>
    <lineage>
        <taxon>Bacteria</taxon>
        <taxon>Pseudomonadati</taxon>
        <taxon>Pseudomonadota</taxon>
        <taxon>Gammaproteobacteria</taxon>
        <taxon>Legionellales</taxon>
        <taxon>Coxiellaceae</taxon>
        <taxon>Coxiella</taxon>
    </lineage>
</organism>
<name>B5XHN3_COXBN</name>
<evidence type="ECO:0000313" key="2">
    <source>
        <dbReference type="Proteomes" id="UP000008555"/>
    </source>
</evidence>
<gene>
    <name evidence="1" type="ORF">CBUD_0146a</name>
</gene>
<proteinExistence type="predicted"/>